<comment type="caution">
    <text evidence="1">The sequence shown here is derived from an EMBL/GenBank/DDBJ whole genome shotgun (WGS) entry which is preliminary data.</text>
</comment>
<reference evidence="1" key="1">
    <citation type="submission" date="2020-08" db="EMBL/GenBank/DDBJ databases">
        <title>Multicomponent nature underlies the extraordinary mechanical properties of spider dragline silk.</title>
        <authorList>
            <person name="Kono N."/>
            <person name="Nakamura H."/>
            <person name="Mori M."/>
            <person name="Yoshida Y."/>
            <person name="Ohtoshi R."/>
            <person name="Malay A.D."/>
            <person name="Moran D.A.P."/>
            <person name="Tomita M."/>
            <person name="Numata K."/>
            <person name="Arakawa K."/>
        </authorList>
    </citation>
    <scope>NUCLEOTIDE SEQUENCE</scope>
</reference>
<organism evidence="1 2">
    <name type="scientific">Trichonephila inaurata madagascariensis</name>
    <dbReference type="NCBI Taxonomy" id="2747483"/>
    <lineage>
        <taxon>Eukaryota</taxon>
        <taxon>Metazoa</taxon>
        <taxon>Ecdysozoa</taxon>
        <taxon>Arthropoda</taxon>
        <taxon>Chelicerata</taxon>
        <taxon>Arachnida</taxon>
        <taxon>Araneae</taxon>
        <taxon>Araneomorphae</taxon>
        <taxon>Entelegynae</taxon>
        <taxon>Araneoidea</taxon>
        <taxon>Nephilidae</taxon>
        <taxon>Trichonephila</taxon>
        <taxon>Trichonephila inaurata</taxon>
    </lineage>
</organism>
<evidence type="ECO:0000313" key="1">
    <source>
        <dbReference type="EMBL" id="GFY70179.1"/>
    </source>
</evidence>
<evidence type="ECO:0000313" key="2">
    <source>
        <dbReference type="Proteomes" id="UP000886998"/>
    </source>
</evidence>
<protein>
    <submittedName>
        <fullName evidence="1">Uncharacterized protein</fullName>
    </submittedName>
</protein>
<dbReference type="OrthoDB" id="6437406at2759"/>
<accession>A0A8X6YEZ4</accession>
<dbReference type="Proteomes" id="UP000886998">
    <property type="component" value="Unassembled WGS sequence"/>
</dbReference>
<gene>
    <name evidence="1" type="ORF">TNIN_81821</name>
</gene>
<sequence length="186" mass="21740">MNQTLQTKTLHSNGFQTKKTVLRTTTQKISKKDARYRYLEELVQRASNQLFNKYMPNQEKKRKSGVNPAPPEIDLTMIKRRRSFYKALFVKDILYLRVVDIENPYDYKLQVVAKHGNCMDFENLQIMMYLQKTPVEMKFFEGGLFKFEYIRGALSSCSVSERKLYVTVDPTILGGAETPKLRVCCE</sequence>
<dbReference type="EMBL" id="BMAV01018078">
    <property type="protein sequence ID" value="GFY70179.1"/>
    <property type="molecule type" value="Genomic_DNA"/>
</dbReference>
<keyword evidence="2" id="KW-1185">Reference proteome</keyword>
<proteinExistence type="predicted"/>
<dbReference type="AlphaFoldDB" id="A0A8X6YEZ4"/>
<name>A0A8X6YEZ4_9ARAC</name>